<gene>
    <name evidence="7 9" type="primary">tmk</name>
    <name evidence="10" type="ORF">GW779_06665</name>
    <name evidence="9" type="ORF">GW910_06145</name>
</gene>
<dbReference type="Proteomes" id="UP000738826">
    <property type="component" value="Unassembled WGS sequence"/>
</dbReference>
<feature type="binding site" evidence="7">
    <location>
        <begin position="31"/>
        <end position="38"/>
    </location>
    <ligand>
        <name>ATP</name>
        <dbReference type="ChEBI" id="CHEBI:30616"/>
    </ligand>
</feature>
<dbReference type="CDD" id="cd01672">
    <property type="entry name" value="TMPK"/>
    <property type="match status" value="1"/>
</dbReference>
<dbReference type="Gene3D" id="3.40.50.300">
    <property type="entry name" value="P-loop containing nucleotide triphosphate hydrolases"/>
    <property type="match status" value="1"/>
</dbReference>
<dbReference type="EMBL" id="JAACQH010000169">
    <property type="protein sequence ID" value="NCS92061.1"/>
    <property type="molecule type" value="Genomic_DNA"/>
</dbReference>
<dbReference type="NCBIfam" id="TIGR00041">
    <property type="entry name" value="DTMP_kinase"/>
    <property type="match status" value="1"/>
</dbReference>
<dbReference type="EMBL" id="JAACVF010000180">
    <property type="protein sequence ID" value="NCN65620.1"/>
    <property type="molecule type" value="Genomic_DNA"/>
</dbReference>
<protein>
    <recommendedName>
        <fullName evidence="7">Probable thymidylate kinase</fullName>
        <ecNumber evidence="7">2.7.4.9</ecNumber>
    </recommendedName>
    <alternativeName>
        <fullName evidence="7">dTMP kinase</fullName>
    </alternativeName>
</protein>
<evidence type="ECO:0000313" key="11">
    <source>
        <dbReference type="Proteomes" id="UP000768163"/>
    </source>
</evidence>
<dbReference type="HAMAP" id="MF_00165">
    <property type="entry name" value="Thymidylate_kinase"/>
    <property type="match status" value="1"/>
</dbReference>
<dbReference type="GO" id="GO:0006233">
    <property type="term" value="P:dTDP biosynthetic process"/>
    <property type="evidence" value="ECO:0007669"/>
    <property type="project" value="InterPro"/>
</dbReference>
<reference evidence="9" key="1">
    <citation type="submission" date="2019-11" db="EMBL/GenBank/DDBJ databases">
        <title>Lipid analysis of CO2-rich subsurface aquifers suggests an autotrophy-based deep biosphere with lysolipids enriched in CPR bacteria.</title>
        <authorList>
            <person name="Probst A.J."/>
            <person name="Elling F.J."/>
            <person name="Castelle C.J."/>
            <person name="Zhu Q."/>
            <person name="Elvert M."/>
            <person name="Birarda G."/>
            <person name="Holman H.-Y."/>
            <person name="Lane K.R."/>
            <person name="Ladd B."/>
            <person name="Ryan M.C."/>
            <person name="Woyke T."/>
            <person name="Hinrichs K.-U."/>
            <person name="Banfield J.F."/>
        </authorList>
    </citation>
    <scope>NUCLEOTIDE SEQUENCE</scope>
    <source>
        <strain evidence="9">CG_2015-01_33_1645</strain>
        <strain evidence="10">CG_2015-04_33_537</strain>
    </source>
</reference>
<dbReference type="GO" id="GO:0006235">
    <property type="term" value="P:dTTP biosynthetic process"/>
    <property type="evidence" value="ECO:0007669"/>
    <property type="project" value="UniProtKB-UniRule"/>
</dbReference>
<comment type="similarity">
    <text evidence="1 7">Belongs to the thymidylate kinase family.</text>
</comment>
<comment type="catalytic activity">
    <reaction evidence="7">
        <text>dTMP + ATP = dTDP + ADP</text>
        <dbReference type="Rhea" id="RHEA:13517"/>
        <dbReference type="ChEBI" id="CHEBI:30616"/>
        <dbReference type="ChEBI" id="CHEBI:58369"/>
        <dbReference type="ChEBI" id="CHEBI:63528"/>
        <dbReference type="ChEBI" id="CHEBI:456216"/>
        <dbReference type="EC" id="2.7.4.9"/>
    </reaction>
</comment>
<dbReference type="InterPro" id="IPR018094">
    <property type="entry name" value="Thymidylate_kinase"/>
</dbReference>
<evidence type="ECO:0000256" key="5">
    <source>
        <dbReference type="ARBA" id="ARBA00022777"/>
    </source>
</evidence>
<dbReference type="InterPro" id="IPR039430">
    <property type="entry name" value="Thymidylate_kin-like_dom"/>
</dbReference>
<dbReference type="InterPro" id="IPR027417">
    <property type="entry name" value="P-loop_NTPase"/>
</dbReference>
<keyword evidence="4 7" id="KW-0547">Nucleotide-binding</keyword>
<feature type="domain" description="Thymidylate kinase-like" evidence="8">
    <location>
        <begin position="29"/>
        <end position="173"/>
    </location>
</feature>
<keyword evidence="2 7" id="KW-0808">Transferase</keyword>
<dbReference type="GO" id="GO:0004798">
    <property type="term" value="F:dTMP kinase activity"/>
    <property type="evidence" value="ECO:0007669"/>
    <property type="project" value="UniProtKB-UniRule"/>
</dbReference>
<proteinExistence type="inferred from homology"/>
<evidence type="ECO:0000256" key="4">
    <source>
        <dbReference type="ARBA" id="ARBA00022741"/>
    </source>
</evidence>
<evidence type="ECO:0000313" key="9">
    <source>
        <dbReference type="EMBL" id="NCN65620.1"/>
    </source>
</evidence>
<accession>A0A8J7Z074</accession>
<evidence type="ECO:0000256" key="2">
    <source>
        <dbReference type="ARBA" id="ARBA00022679"/>
    </source>
</evidence>
<dbReference type="PANTHER" id="PTHR10344:SF1">
    <property type="entry name" value="THYMIDYLATE KINASE"/>
    <property type="match status" value="1"/>
</dbReference>
<sequence>MEDTKIVDEYAKRAVEKLKMKKEGNLIVFEGIDGSGKTTQVRMLVEYLQSRGIDVVFTDWASSANIGKYIQTMRKDKIEVVPRTFSLLHAAEFAERLENLILPALSAGKTVVCDRYVYTAIARDSALGVDEDYVKEIYKLAPKEDLLLYFDVPPKMALERLIKRAIKENTAKQTTKKGKKGKVAGTISPAGTIAGTVAGTIAAKIGKLDEKEKASWTDYATMYGYMKDVFKTEKDEEAYYAFVAKVVEKYKTVTGENNAVVIDGKIPADFIKTQIMSVVNKKIFKAE</sequence>
<evidence type="ECO:0000256" key="6">
    <source>
        <dbReference type="ARBA" id="ARBA00022840"/>
    </source>
</evidence>
<keyword evidence="3 7" id="KW-0545">Nucleotide biosynthesis</keyword>
<dbReference type="PANTHER" id="PTHR10344">
    <property type="entry name" value="THYMIDYLATE KINASE"/>
    <property type="match status" value="1"/>
</dbReference>
<comment type="caution">
    <text evidence="9">The sequence shown here is derived from an EMBL/GenBank/DDBJ whole genome shotgun (WGS) entry which is preliminary data.</text>
</comment>
<name>A0A8J7Z074_9ARCH</name>
<evidence type="ECO:0000256" key="1">
    <source>
        <dbReference type="ARBA" id="ARBA00009776"/>
    </source>
</evidence>
<evidence type="ECO:0000259" key="8">
    <source>
        <dbReference type="Pfam" id="PF02223"/>
    </source>
</evidence>
<dbReference type="GO" id="GO:0005524">
    <property type="term" value="F:ATP binding"/>
    <property type="evidence" value="ECO:0007669"/>
    <property type="project" value="UniProtKB-UniRule"/>
</dbReference>
<dbReference type="GO" id="GO:0005737">
    <property type="term" value="C:cytoplasm"/>
    <property type="evidence" value="ECO:0007669"/>
    <property type="project" value="TreeGrafter"/>
</dbReference>
<dbReference type="EC" id="2.7.4.9" evidence="7"/>
<dbReference type="Proteomes" id="UP000768163">
    <property type="component" value="Unassembled WGS sequence"/>
</dbReference>
<dbReference type="Pfam" id="PF02223">
    <property type="entry name" value="Thymidylate_kin"/>
    <property type="match status" value="1"/>
</dbReference>
<keyword evidence="5 7" id="KW-0418">Kinase</keyword>
<organism evidence="9 11">
    <name type="scientific">Candidatus Altarchaeum hamiconexum</name>
    <dbReference type="NCBI Taxonomy" id="1803513"/>
    <lineage>
        <taxon>Archaea</taxon>
        <taxon>Candidatus Altarchaeota</taxon>
        <taxon>Candidatus Altiarchaeia</taxon>
        <taxon>Candidatus Altarchaeales</taxon>
        <taxon>Candidatus Altarchaeaceae</taxon>
        <taxon>Candidatus Altarchaeum</taxon>
    </lineage>
</organism>
<dbReference type="SUPFAM" id="SSF52540">
    <property type="entry name" value="P-loop containing nucleoside triphosphate hydrolases"/>
    <property type="match status" value="1"/>
</dbReference>
<evidence type="ECO:0000256" key="3">
    <source>
        <dbReference type="ARBA" id="ARBA00022727"/>
    </source>
</evidence>
<keyword evidence="6 7" id="KW-0067">ATP-binding</keyword>
<evidence type="ECO:0000256" key="7">
    <source>
        <dbReference type="HAMAP-Rule" id="MF_00165"/>
    </source>
</evidence>
<dbReference type="AlphaFoldDB" id="A0A8J7Z074"/>
<dbReference type="GO" id="GO:0006227">
    <property type="term" value="P:dUDP biosynthetic process"/>
    <property type="evidence" value="ECO:0007669"/>
    <property type="project" value="TreeGrafter"/>
</dbReference>
<evidence type="ECO:0000313" key="10">
    <source>
        <dbReference type="EMBL" id="NCS92061.1"/>
    </source>
</evidence>